<dbReference type="EMBL" id="JABWDY010041387">
    <property type="protein sequence ID" value="KAF5177437.1"/>
    <property type="molecule type" value="Genomic_DNA"/>
</dbReference>
<accession>A0A7J6UXV8</accession>
<dbReference type="Pfam" id="PF06101">
    <property type="entry name" value="Vps62"/>
    <property type="match status" value="1"/>
</dbReference>
<evidence type="ECO:0000313" key="2">
    <source>
        <dbReference type="Proteomes" id="UP000554482"/>
    </source>
</evidence>
<dbReference type="PANTHER" id="PTHR48152">
    <property type="entry name" value="F1C9.34 PROTEIN"/>
    <property type="match status" value="1"/>
</dbReference>
<gene>
    <name evidence="1" type="ORF">FRX31_032978</name>
</gene>
<organism evidence="1 2">
    <name type="scientific">Thalictrum thalictroides</name>
    <name type="common">Rue-anemone</name>
    <name type="synonym">Anemone thalictroides</name>
    <dbReference type="NCBI Taxonomy" id="46969"/>
    <lineage>
        <taxon>Eukaryota</taxon>
        <taxon>Viridiplantae</taxon>
        <taxon>Streptophyta</taxon>
        <taxon>Embryophyta</taxon>
        <taxon>Tracheophyta</taxon>
        <taxon>Spermatophyta</taxon>
        <taxon>Magnoliopsida</taxon>
        <taxon>Ranunculales</taxon>
        <taxon>Ranunculaceae</taxon>
        <taxon>Thalictroideae</taxon>
        <taxon>Thalictrum</taxon>
    </lineage>
</organism>
<dbReference type="InterPro" id="IPR009291">
    <property type="entry name" value="Vps62"/>
</dbReference>
<dbReference type="Proteomes" id="UP000554482">
    <property type="component" value="Unassembled WGS sequence"/>
</dbReference>
<keyword evidence="2" id="KW-1185">Reference proteome</keyword>
<proteinExistence type="predicted"/>
<evidence type="ECO:0000313" key="1">
    <source>
        <dbReference type="EMBL" id="KAF5177437.1"/>
    </source>
</evidence>
<protein>
    <submittedName>
        <fullName evidence="1">Vacuolar sorting-associated protein</fullName>
    </submittedName>
</protein>
<dbReference type="OrthoDB" id="188042at2759"/>
<comment type="caution">
    <text evidence="1">The sequence shown here is derived from an EMBL/GenBank/DDBJ whole genome shotgun (WGS) entry which is preliminary data.</text>
</comment>
<reference evidence="1 2" key="1">
    <citation type="submission" date="2020-06" db="EMBL/GenBank/DDBJ databases">
        <title>Transcriptomic and genomic resources for Thalictrum thalictroides and T. hernandezii: Facilitating candidate gene discovery in an emerging model plant lineage.</title>
        <authorList>
            <person name="Arias T."/>
            <person name="Riano-Pachon D.M."/>
            <person name="Di Stilio V.S."/>
        </authorList>
    </citation>
    <scope>NUCLEOTIDE SEQUENCE [LARGE SCALE GENOMIC DNA]</scope>
    <source>
        <strain evidence="2">cv. WT478/WT964</strain>
        <tissue evidence="1">Leaves</tissue>
    </source>
</reference>
<name>A0A7J6UXV8_THATH</name>
<dbReference type="PANTHER" id="PTHR48152:SF3">
    <property type="entry name" value="DUF946 FAMILY PROTEIN (DUF946)"/>
    <property type="match status" value="1"/>
</dbReference>
<dbReference type="AlphaFoldDB" id="A0A7J6UXV8"/>
<sequence>MGNCLSCAKDFLKEPKTLPIDINFNLPSPLPPWPQGGGFASGRMNLGGLEICQISTFKKVWETLERGPENLGATFFEPWPVPDGFFMLGCYAQPNNKPLWGWVLVAKDVENEPSRGALKMPVDYTLIWSSDSIKFKKSGNGYIWLPIPPDGYNAVGLVATNSPDKPPLDKVRCVRSDLADSCEQDAWIWGPDKVSNTSEINFYGLKPTIRGTKALGVSVGTFTVQANGEATSFSLSCLKNKDLGVSCMPNLTQIEALIQVYSPWIYLHPNEKYMPSSVSWFFNKGALLYKKDDESNPVSIDPTGSNLPQGGSNDGAYWIDLPIDEEARDEVKKGELRTSVAYLHIKPMLGATFTDISTWVFYPFNGPATAKVQLIDIPLGKIGEHVGDWEHVTLRISNFTGELWRVYFSEHSGGTWVNASEIEFHNGNKVVAYASLNGHAFYQNPRLVLQGNSNLCIGIRNDTAESNIVMDTCMSYEVISADYLGMVVEPPWLNYTREWGPKISYDIANELNLVENLLIIEELKSVFRSIISAIPSEVLGEEGPTGPKMKNNWSGDEN</sequence>